<dbReference type="Gene3D" id="2.50.20.10">
    <property type="entry name" value="Lipoprotein localisation LolA/LolB/LppX"/>
    <property type="match status" value="1"/>
</dbReference>
<dbReference type="Pfam" id="PF03548">
    <property type="entry name" value="LolA"/>
    <property type="match status" value="1"/>
</dbReference>
<evidence type="ECO:0000256" key="1">
    <source>
        <dbReference type="ARBA" id="ARBA00022729"/>
    </source>
</evidence>
<evidence type="ECO:0000313" key="4">
    <source>
        <dbReference type="Proteomes" id="UP000640583"/>
    </source>
</evidence>
<name>A0A8J7LKC9_9RHOB</name>
<dbReference type="EMBL" id="JADCKQ010000005">
    <property type="protein sequence ID" value="MBI1493745.1"/>
    <property type="molecule type" value="Genomic_DNA"/>
</dbReference>
<dbReference type="RefSeq" id="WP_228848564.1">
    <property type="nucleotide sequence ID" value="NZ_JADCKQ010000005.1"/>
</dbReference>
<keyword evidence="3" id="KW-0449">Lipoprotein</keyword>
<feature type="signal peptide" evidence="2">
    <location>
        <begin position="1"/>
        <end position="21"/>
    </location>
</feature>
<comment type="caution">
    <text evidence="3">The sequence shown here is derived from an EMBL/GenBank/DDBJ whole genome shotgun (WGS) entry which is preliminary data.</text>
</comment>
<dbReference type="Proteomes" id="UP000640583">
    <property type="component" value="Unassembled WGS sequence"/>
</dbReference>
<gene>
    <name evidence="3" type="ORF">H1D41_08880</name>
</gene>
<proteinExistence type="predicted"/>
<dbReference type="CDD" id="cd16325">
    <property type="entry name" value="LolA"/>
    <property type="match status" value="1"/>
</dbReference>
<evidence type="ECO:0000313" key="3">
    <source>
        <dbReference type="EMBL" id="MBI1493745.1"/>
    </source>
</evidence>
<reference evidence="3" key="1">
    <citation type="submission" date="2020-10" db="EMBL/GenBank/DDBJ databases">
        <title>Paenihalocynthiibacter styelae gen. nov., sp. nov., isolated from stalked sea squirt Styela clava.</title>
        <authorList>
            <person name="Kim Y.-O."/>
            <person name="Yoon J.-H."/>
        </authorList>
    </citation>
    <scope>NUCLEOTIDE SEQUENCE</scope>
    <source>
        <strain evidence="3">MYP1-1</strain>
    </source>
</reference>
<organism evidence="3 4">
    <name type="scientific">Halocynthiibacter styelae</name>
    <dbReference type="NCBI Taxonomy" id="2761955"/>
    <lineage>
        <taxon>Bacteria</taxon>
        <taxon>Pseudomonadati</taxon>
        <taxon>Pseudomonadota</taxon>
        <taxon>Alphaproteobacteria</taxon>
        <taxon>Rhodobacterales</taxon>
        <taxon>Paracoccaceae</taxon>
        <taxon>Halocynthiibacter</taxon>
    </lineage>
</organism>
<dbReference type="InterPro" id="IPR029046">
    <property type="entry name" value="LolA/LolB/LppX"/>
</dbReference>
<dbReference type="AlphaFoldDB" id="A0A8J7LKC9"/>
<dbReference type="PANTHER" id="PTHR35869:SF1">
    <property type="entry name" value="OUTER-MEMBRANE LIPOPROTEIN CARRIER PROTEIN"/>
    <property type="match status" value="1"/>
</dbReference>
<keyword evidence="1 2" id="KW-0732">Signal</keyword>
<feature type="chain" id="PRO_5035192365" evidence="2">
    <location>
        <begin position="22"/>
        <end position="200"/>
    </location>
</feature>
<keyword evidence="4" id="KW-1185">Reference proteome</keyword>
<dbReference type="InterPro" id="IPR004564">
    <property type="entry name" value="OM_lipoprot_carrier_LolA-like"/>
</dbReference>
<accession>A0A8J7LKC9</accession>
<dbReference type="PANTHER" id="PTHR35869">
    <property type="entry name" value="OUTER-MEMBRANE LIPOPROTEIN CARRIER PROTEIN"/>
    <property type="match status" value="1"/>
</dbReference>
<evidence type="ECO:0000256" key="2">
    <source>
        <dbReference type="SAM" id="SignalP"/>
    </source>
</evidence>
<dbReference type="SUPFAM" id="SSF89392">
    <property type="entry name" value="Prokaryotic lipoproteins and lipoprotein localization factors"/>
    <property type="match status" value="1"/>
</dbReference>
<sequence length="200" mass="21997">MKTKFLLAPTLLLAMALPAAAEIISLRDLSNYLNGLRTAQAGFTQVNADGSRANGTFYIRRPGRARFEYESPDETLVMAGGGQVAIFDGKSNTGPEQYPLRRTPLSVILARRVNLNDADMVVGHREEGGNTVVTARDPDHAEYGNIQLVFSDNPVRLEQWIITDDGGNRTTVTLDDLEARNNLSSLLFSIPHEVNRRNGN</sequence>
<protein>
    <submittedName>
        <fullName evidence="3">Outer membrane lipoprotein carrier protein LolA</fullName>
    </submittedName>
</protein>